<feature type="domain" description="Histidine kinase" evidence="6">
    <location>
        <begin position="601"/>
        <end position="820"/>
    </location>
</feature>
<dbReference type="Gene3D" id="1.10.287.130">
    <property type="match status" value="1"/>
</dbReference>
<evidence type="ECO:0000313" key="9">
    <source>
        <dbReference type="Proteomes" id="UP000236286"/>
    </source>
</evidence>
<evidence type="ECO:0000259" key="7">
    <source>
        <dbReference type="PROSITE" id="PS50112"/>
    </source>
</evidence>
<keyword evidence="5" id="KW-0418">Kinase</keyword>
<dbReference type="PROSITE" id="PS50112">
    <property type="entry name" value="PAS"/>
    <property type="match status" value="1"/>
</dbReference>
<organism evidence="8 9">
    <name type="scientific">Methylocella silvestris</name>
    <dbReference type="NCBI Taxonomy" id="199596"/>
    <lineage>
        <taxon>Bacteria</taxon>
        <taxon>Pseudomonadati</taxon>
        <taxon>Pseudomonadota</taxon>
        <taxon>Alphaproteobacteria</taxon>
        <taxon>Hyphomicrobiales</taxon>
        <taxon>Beijerinckiaceae</taxon>
        <taxon>Methylocella</taxon>
    </lineage>
</organism>
<keyword evidence="3" id="KW-0597">Phosphoprotein</keyword>
<evidence type="ECO:0000256" key="2">
    <source>
        <dbReference type="ARBA" id="ARBA00012438"/>
    </source>
</evidence>
<dbReference type="SUPFAM" id="SSF47384">
    <property type="entry name" value="Homodimeric domain of signal transducing histidine kinase"/>
    <property type="match status" value="1"/>
</dbReference>
<comment type="caution">
    <text evidence="8">The sequence shown here is derived from an EMBL/GenBank/DDBJ whole genome shotgun (WGS) entry which is preliminary data.</text>
</comment>
<dbReference type="InterPro" id="IPR000014">
    <property type="entry name" value="PAS"/>
</dbReference>
<feature type="domain" description="PAS" evidence="7">
    <location>
        <begin position="452"/>
        <end position="522"/>
    </location>
</feature>
<dbReference type="Pfam" id="PF02518">
    <property type="entry name" value="HATPase_c"/>
    <property type="match status" value="1"/>
</dbReference>
<gene>
    <name evidence="8" type="ORF">CR492_01120</name>
</gene>
<dbReference type="InterPro" id="IPR036890">
    <property type="entry name" value="HATPase_C_sf"/>
</dbReference>
<dbReference type="SMART" id="SM00387">
    <property type="entry name" value="HATPase_c"/>
    <property type="match status" value="1"/>
</dbReference>
<protein>
    <recommendedName>
        <fullName evidence="2">histidine kinase</fullName>
        <ecNumber evidence="2">2.7.13.3</ecNumber>
    </recommendedName>
</protein>
<evidence type="ECO:0000256" key="4">
    <source>
        <dbReference type="ARBA" id="ARBA00022679"/>
    </source>
</evidence>
<evidence type="ECO:0000256" key="5">
    <source>
        <dbReference type="ARBA" id="ARBA00022777"/>
    </source>
</evidence>
<dbReference type="Pfam" id="PF00512">
    <property type="entry name" value="HisKA"/>
    <property type="match status" value="1"/>
</dbReference>
<dbReference type="Pfam" id="PF00989">
    <property type="entry name" value="PAS"/>
    <property type="match status" value="1"/>
</dbReference>
<evidence type="ECO:0000256" key="3">
    <source>
        <dbReference type="ARBA" id="ARBA00022553"/>
    </source>
</evidence>
<dbReference type="PANTHER" id="PTHR43047">
    <property type="entry name" value="TWO-COMPONENT HISTIDINE PROTEIN KINASE"/>
    <property type="match status" value="1"/>
</dbReference>
<dbReference type="InterPro" id="IPR005467">
    <property type="entry name" value="His_kinase_dom"/>
</dbReference>
<dbReference type="CDD" id="cd00075">
    <property type="entry name" value="HATPase"/>
    <property type="match status" value="1"/>
</dbReference>
<dbReference type="SUPFAM" id="SSF55874">
    <property type="entry name" value="ATPase domain of HSP90 chaperone/DNA topoisomerase II/histidine kinase"/>
    <property type="match status" value="1"/>
</dbReference>
<dbReference type="GO" id="GO:0006355">
    <property type="term" value="P:regulation of DNA-templated transcription"/>
    <property type="evidence" value="ECO:0007669"/>
    <property type="project" value="InterPro"/>
</dbReference>
<dbReference type="CDD" id="cd00130">
    <property type="entry name" value="PAS"/>
    <property type="match status" value="1"/>
</dbReference>
<dbReference type="SMART" id="SM00091">
    <property type="entry name" value="PAS"/>
    <property type="match status" value="2"/>
</dbReference>
<dbReference type="InterPro" id="IPR003594">
    <property type="entry name" value="HATPase_dom"/>
</dbReference>
<dbReference type="SMART" id="SM00388">
    <property type="entry name" value="HisKA"/>
    <property type="match status" value="1"/>
</dbReference>
<dbReference type="InterPro" id="IPR035965">
    <property type="entry name" value="PAS-like_dom_sf"/>
</dbReference>
<dbReference type="PRINTS" id="PR00344">
    <property type="entry name" value="BCTRLSENSOR"/>
</dbReference>
<dbReference type="PROSITE" id="PS50109">
    <property type="entry name" value="HIS_KIN"/>
    <property type="match status" value="1"/>
</dbReference>
<dbReference type="EC" id="2.7.13.3" evidence="2"/>
<evidence type="ECO:0000256" key="1">
    <source>
        <dbReference type="ARBA" id="ARBA00000085"/>
    </source>
</evidence>
<dbReference type="InterPro" id="IPR036097">
    <property type="entry name" value="HisK_dim/P_sf"/>
</dbReference>
<dbReference type="InterPro" id="IPR004358">
    <property type="entry name" value="Sig_transdc_His_kin-like_C"/>
</dbReference>
<dbReference type="Gene3D" id="3.30.450.20">
    <property type="entry name" value="PAS domain"/>
    <property type="match status" value="1"/>
</dbReference>
<dbReference type="GO" id="GO:0009927">
    <property type="term" value="F:histidine phosphotransfer kinase activity"/>
    <property type="evidence" value="ECO:0007669"/>
    <property type="project" value="TreeGrafter"/>
</dbReference>
<dbReference type="SUPFAM" id="SSF55785">
    <property type="entry name" value="PYP-like sensor domain (PAS domain)"/>
    <property type="match status" value="1"/>
</dbReference>
<dbReference type="Gene3D" id="3.30.565.10">
    <property type="entry name" value="Histidine kinase-like ATPase, C-terminal domain"/>
    <property type="match status" value="1"/>
</dbReference>
<proteinExistence type="predicted"/>
<keyword evidence="4" id="KW-0808">Transferase</keyword>
<dbReference type="AlphaFoldDB" id="A0A2J7TLA5"/>
<comment type="catalytic activity">
    <reaction evidence="1">
        <text>ATP + protein L-histidine = ADP + protein N-phospho-L-histidine.</text>
        <dbReference type="EC" id="2.7.13.3"/>
    </reaction>
</comment>
<dbReference type="NCBIfam" id="TIGR00229">
    <property type="entry name" value="sensory_box"/>
    <property type="match status" value="1"/>
</dbReference>
<dbReference type="EMBL" id="PDZR01000001">
    <property type="protein sequence ID" value="PNG27553.1"/>
    <property type="molecule type" value="Genomic_DNA"/>
</dbReference>
<accession>A0A2J7TLA5</accession>
<dbReference type="CDD" id="cd00082">
    <property type="entry name" value="HisKA"/>
    <property type="match status" value="1"/>
</dbReference>
<name>A0A2J7TLA5_METSI</name>
<sequence length="830" mass="88825">MTEICFSPGSGEADVAAALGSLSPRLAPDTPAMALGGCGALAPGDAIFASAAIMRLFGATKLPELSRAIAASEGAAGRLRQLAQTLPLNGPARLERLRFEGVKRPFIFLCRRLGVEGAPSLFLAAALDMPHDLRGSRATPRVEPAGIVVAGRPDRGGPARFLWRTDAEDRLIEVGPHLPEAVGESAPEFVGQKLARLVAGFDADKGMELARLFEARESWSGLELAWPVTGADFVAPVTIAGSPVFDARRRLLGFRGFGLIHPRRAAARDAKIFDSKIIALRSPLEAGEAAQSSPEPGAEDPSISGSRARLADLACRLEQEWPAAPRANPRQSAAEPAPLSSDEKAAFDVLPIGVLVCGEGVALFANRFLLDLLGCADFASAKFREAIRPAMTPSSSAEHLELRDATGRAVRLRVARAPLRRGAQWPEAISLIPQPPAARSGAEPELRRYQREARELNAILDTAMEGVAVIDSAGRIKSLNRSGEALFCYDKAEVAGEPFTALIAPESRERALAYFEGLKSNGVAEIFNDGREILGLTRQGGQIPIFMTLGKIGSSAASGSDQRYCALLRDMTHWKKVERELDDARRQAERASALKSDFLAKVSHEIRTPLNAILGFAEVIIDERFGPIGNARYKDYLKDIHSSGSLVMSLVNDLLDLSKIEAGKMELSFEAVDANRIVTECVSIMQPQASSARVVIRLSLAPQLPHIFADERSVRQIVLNLLSNAIKFTQSGGQVIVSTALNDENCAALRIRDTGVGMSEGDLEVALQPFGQAPRARGSGGTGLGLPLTKALVEANRASFSIRSKVQEGTLVEVAFLPARVVASRNAEHN</sequence>
<dbReference type="RefSeq" id="WP_102841863.1">
    <property type="nucleotide sequence ID" value="NZ_PDZR01000001.1"/>
</dbReference>
<dbReference type="PANTHER" id="PTHR43047:SF72">
    <property type="entry name" value="OSMOSENSING HISTIDINE PROTEIN KINASE SLN1"/>
    <property type="match status" value="1"/>
</dbReference>
<reference evidence="8 9" key="1">
    <citation type="submission" date="2017-10" db="EMBL/GenBank/DDBJ databases">
        <title>Genome announcement of Methylocella silvestris TVC from permafrost.</title>
        <authorList>
            <person name="Wang J."/>
            <person name="Geng K."/>
            <person name="Ul-Haque F."/>
            <person name="Crombie A.T."/>
            <person name="Street L.E."/>
            <person name="Wookey P.A."/>
            <person name="Murrell J.C."/>
            <person name="Pratscher J."/>
        </authorList>
    </citation>
    <scope>NUCLEOTIDE SEQUENCE [LARGE SCALE GENOMIC DNA]</scope>
    <source>
        <strain evidence="8 9">TVC</strain>
    </source>
</reference>
<dbReference type="GO" id="GO:0000155">
    <property type="term" value="F:phosphorelay sensor kinase activity"/>
    <property type="evidence" value="ECO:0007669"/>
    <property type="project" value="InterPro"/>
</dbReference>
<dbReference type="Proteomes" id="UP000236286">
    <property type="component" value="Unassembled WGS sequence"/>
</dbReference>
<evidence type="ECO:0000313" key="8">
    <source>
        <dbReference type="EMBL" id="PNG27553.1"/>
    </source>
</evidence>
<dbReference type="GO" id="GO:0005886">
    <property type="term" value="C:plasma membrane"/>
    <property type="evidence" value="ECO:0007669"/>
    <property type="project" value="TreeGrafter"/>
</dbReference>
<dbReference type="InterPro" id="IPR013767">
    <property type="entry name" value="PAS_fold"/>
</dbReference>
<dbReference type="OrthoDB" id="9801651at2"/>
<evidence type="ECO:0000259" key="6">
    <source>
        <dbReference type="PROSITE" id="PS50109"/>
    </source>
</evidence>
<dbReference type="InterPro" id="IPR003661">
    <property type="entry name" value="HisK_dim/P_dom"/>
</dbReference>